<protein>
    <recommendedName>
        <fullName evidence="3">DUF748 domain-containing protein</fullName>
    </recommendedName>
</protein>
<gene>
    <name evidence="1" type="ORF">BHF72_1673</name>
</gene>
<accession>A0A1E5UFY9</accession>
<comment type="caution">
    <text evidence="1">The sequence shown here is derived from an EMBL/GenBank/DDBJ whole genome shotgun (WGS) entry which is preliminary data.</text>
</comment>
<reference evidence="1 2" key="1">
    <citation type="submission" date="2016-09" db="EMBL/GenBank/DDBJ databases">
        <authorList>
            <person name="Capua I."/>
            <person name="De Benedictis P."/>
            <person name="Joannis T."/>
            <person name="Lombin L.H."/>
            <person name="Cattoli G."/>
        </authorList>
    </citation>
    <scope>NUCLEOTIDE SEQUENCE [LARGE SCALE GENOMIC DNA]</scope>
    <source>
        <strain evidence="1 2">NRS-1</strain>
    </source>
</reference>
<evidence type="ECO:0000313" key="2">
    <source>
        <dbReference type="Proteomes" id="UP000095601"/>
    </source>
</evidence>
<dbReference type="Proteomes" id="UP000095601">
    <property type="component" value="Unassembled WGS sequence"/>
</dbReference>
<dbReference type="EMBL" id="MKGI01000016">
    <property type="protein sequence ID" value="OEL11804.1"/>
    <property type="molecule type" value="Genomic_DNA"/>
</dbReference>
<dbReference type="RefSeq" id="WP_069797359.1">
    <property type="nucleotide sequence ID" value="NZ_CP034157.1"/>
</dbReference>
<dbReference type="STRING" id="237258.SAMN04489756_1223"/>
<sequence length="705" mass="81948">MKRALRILFSVIFGFAVLLVSANLYFHYWLRHHLPQYIENKSPYHIHYQNLNIEFVSGNISASKVKITPKHIDNQNVLQLNGTIDSLFISNLGIYDAILNKKINAKYVKLFRPNLQIILPENQDAHKNNKQPLITKNLIIKDGNVEILRFDKSKFLSIENLSLNVENLKLTEKNVTRKLPIVFDQYSIKSKAFHFYPDEVYHISAAEINTENGQMSVTDFSMKPLMNFSEFSRKFPRKSLLDISSQKMKFKDIVLKKNKISLSEVRFSEPHLTVYSSENQNKNKNKPFIYIVELQNVFFENGKANIIKNGQNKFSVDNVNAHFEQLVLDEKNPKNELPFQYKNYQISGRNIFLDAGKFYQFFIKNADFQKNSMDLRGLHLQPKFTKTQFTSKISTEKDWYNVKIAQTRITDFHWKLKDSQPKINIGNVLINNLQVQIYRSKSPKDDLTRKKLYSELLRSIKFPLLVKNLNIRNSNLIYEEDLPNGNKPGKLTFSQFNLNAQNLNSNKGFKKTVVPIKIHTQFMNVAPMKVNWSFDTANLQDDFSISGQINDLPAESINAFVTPYSHKKVEGNIHELRFNFKGNRNEISGNYTMKHENVKVKVLDEKTKKEKKLMSAVTNLIVRTNSKSETENVVVHTTRNPTKSFFNLLWRGVEEGLKKTLVGKNVEKTEKTVKQVKQNLGLQNSVDQKEKPKKEKGFFKNLFKK</sequence>
<dbReference type="KEGG" id="cnr:EB819_10690"/>
<dbReference type="OrthoDB" id="1412480at2"/>
<name>A0A1E5UFY9_9FLAO</name>
<proteinExistence type="predicted"/>
<dbReference type="PATRIC" id="fig|237258.4.peg.1627"/>
<evidence type="ECO:0000313" key="1">
    <source>
        <dbReference type="EMBL" id="OEL11804.1"/>
    </source>
</evidence>
<evidence type="ECO:0008006" key="3">
    <source>
        <dbReference type="Google" id="ProtNLM"/>
    </source>
</evidence>
<keyword evidence="2" id="KW-1185">Reference proteome</keyword>
<dbReference type="AlphaFoldDB" id="A0A1E5UFY9"/>
<organism evidence="1 2">
    <name type="scientific">Cloacibacterium normanense</name>
    <dbReference type="NCBI Taxonomy" id="237258"/>
    <lineage>
        <taxon>Bacteria</taxon>
        <taxon>Pseudomonadati</taxon>
        <taxon>Bacteroidota</taxon>
        <taxon>Flavobacteriia</taxon>
        <taxon>Flavobacteriales</taxon>
        <taxon>Weeksellaceae</taxon>
    </lineage>
</organism>